<evidence type="ECO:0000313" key="7">
    <source>
        <dbReference type="Proteomes" id="UP000030655"/>
    </source>
</evidence>
<dbReference type="GO" id="GO:0016020">
    <property type="term" value="C:membrane"/>
    <property type="evidence" value="ECO:0007669"/>
    <property type="project" value="InterPro"/>
</dbReference>
<keyword evidence="7" id="KW-1185">Reference proteome</keyword>
<dbReference type="AlphaFoldDB" id="A0A059F026"/>
<keyword evidence="2 5" id="KW-0812">Transmembrane</keyword>
<keyword evidence="3 5" id="KW-1133">Transmembrane helix</keyword>
<evidence type="ECO:0000256" key="5">
    <source>
        <dbReference type="SAM" id="Phobius"/>
    </source>
</evidence>
<feature type="transmembrane region" description="Helical" evidence="5">
    <location>
        <begin position="146"/>
        <end position="166"/>
    </location>
</feature>
<organism evidence="6 7">
    <name type="scientific">Anncaliia algerae PRA339</name>
    <dbReference type="NCBI Taxonomy" id="1288291"/>
    <lineage>
        <taxon>Eukaryota</taxon>
        <taxon>Fungi</taxon>
        <taxon>Fungi incertae sedis</taxon>
        <taxon>Microsporidia</taxon>
        <taxon>Tubulinosematoidea</taxon>
        <taxon>Tubulinosematidae</taxon>
        <taxon>Anncaliia</taxon>
    </lineage>
</organism>
<dbReference type="HOGENOM" id="CLU_111631_0_0_1"/>
<proteinExistence type="predicted"/>
<dbReference type="EMBL" id="KK365186">
    <property type="protein sequence ID" value="KCZ80341.1"/>
    <property type="molecule type" value="Genomic_DNA"/>
</dbReference>
<feature type="transmembrane region" description="Helical" evidence="5">
    <location>
        <begin position="186"/>
        <end position="203"/>
    </location>
</feature>
<name>A0A059F026_9MICR</name>
<dbReference type="Proteomes" id="UP000030655">
    <property type="component" value="Unassembled WGS sequence"/>
</dbReference>
<gene>
    <name evidence="6" type="ORF">H312_02248</name>
</gene>
<accession>A0A059F026</accession>
<comment type="subcellular location">
    <subcellularLocation>
        <location evidence="1">Endomembrane system</location>
        <topology evidence="1">Multi-pass membrane protein</topology>
    </subcellularLocation>
</comment>
<dbReference type="Pfam" id="PF04750">
    <property type="entry name" value="Far-17a_AIG1"/>
    <property type="match status" value="1"/>
</dbReference>
<feature type="transmembrane region" description="Helical" evidence="5">
    <location>
        <begin position="46"/>
        <end position="67"/>
    </location>
</feature>
<dbReference type="PANTHER" id="PTHR10989:SF16">
    <property type="entry name" value="AT02829P-RELATED"/>
    <property type="match status" value="1"/>
</dbReference>
<dbReference type="OrthoDB" id="2196836at2759"/>
<dbReference type="InterPro" id="IPR006838">
    <property type="entry name" value="ADTRP_AIG1"/>
</dbReference>
<reference evidence="7" key="1">
    <citation type="submission" date="2013-02" db="EMBL/GenBank/DDBJ databases">
        <authorList>
            <consortium name="The Broad Institute Genome Sequencing Platform"/>
            <person name="Cuomo C."/>
            <person name="Becnel J."/>
            <person name="Sanscrainte N."/>
            <person name="Walker B."/>
            <person name="Young S.K."/>
            <person name="Zeng Q."/>
            <person name="Gargeya S."/>
            <person name="Fitzgerald M."/>
            <person name="Haas B."/>
            <person name="Abouelleil A."/>
            <person name="Alvarado L."/>
            <person name="Arachchi H.M."/>
            <person name="Berlin A.M."/>
            <person name="Chapman S.B."/>
            <person name="Dewar J."/>
            <person name="Goldberg J."/>
            <person name="Griggs A."/>
            <person name="Gujja S."/>
            <person name="Hansen M."/>
            <person name="Howarth C."/>
            <person name="Imamovic A."/>
            <person name="Larimer J."/>
            <person name="McCowan C."/>
            <person name="Murphy C."/>
            <person name="Neiman D."/>
            <person name="Pearson M."/>
            <person name="Priest M."/>
            <person name="Roberts A."/>
            <person name="Saif S."/>
            <person name="Shea T."/>
            <person name="Sisk P."/>
            <person name="Sykes S."/>
            <person name="Wortman J."/>
            <person name="Nusbaum C."/>
            <person name="Birren B."/>
        </authorList>
    </citation>
    <scope>NUCLEOTIDE SEQUENCE [LARGE SCALE GENOMIC DNA]</scope>
    <source>
        <strain evidence="7">PRA339</strain>
    </source>
</reference>
<dbReference type="VEuPathDB" id="MicrosporidiaDB:H312_02248"/>
<evidence type="ECO:0000256" key="4">
    <source>
        <dbReference type="ARBA" id="ARBA00023136"/>
    </source>
</evidence>
<evidence type="ECO:0000313" key="6">
    <source>
        <dbReference type="EMBL" id="KCZ80341.1"/>
    </source>
</evidence>
<evidence type="ECO:0000256" key="2">
    <source>
        <dbReference type="ARBA" id="ARBA00022692"/>
    </source>
</evidence>
<evidence type="ECO:0000256" key="3">
    <source>
        <dbReference type="ARBA" id="ARBA00022989"/>
    </source>
</evidence>
<protein>
    <submittedName>
        <fullName evidence="6">Uncharacterized protein</fullName>
    </submittedName>
</protein>
<feature type="transmembrane region" description="Helical" evidence="5">
    <location>
        <begin position="79"/>
        <end position="100"/>
    </location>
</feature>
<keyword evidence="4 5" id="KW-0472">Membrane</keyword>
<reference evidence="6 7" key="2">
    <citation type="submission" date="2014-03" db="EMBL/GenBank/DDBJ databases">
        <title>The Genome Sequence of Anncaliia algerae insect isolate PRA339.</title>
        <authorList>
            <consortium name="The Broad Institute Genome Sequencing Platform"/>
            <consortium name="The Broad Institute Genome Sequencing Center for Infectious Disease"/>
            <person name="Cuomo C."/>
            <person name="Becnel J."/>
            <person name="Sanscrainte N."/>
            <person name="Walker B."/>
            <person name="Young S.K."/>
            <person name="Zeng Q."/>
            <person name="Gargeya S."/>
            <person name="Fitzgerald M."/>
            <person name="Haas B."/>
            <person name="Abouelleil A."/>
            <person name="Alvarado L."/>
            <person name="Arachchi H.M."/>
            <person name="Berlin A.M."/>
            <person name="Chapman S.B."/>
            <person name="Dewar J."/>
            <person name="Goldberg J."/>
            <person name="Griggs A."/>
            <person name="Gujja S."/>
            <person name="Hansen M."/>
            <person name="Howarth C."/>
            <person name="Imamovic A."/>
            <person name="Larimer J."/>
            <person name="McCowan C."/>
            <person name="Murphy C."/>
            <person name="Neiman D."/>
            <person name="Pearson M."/>
            <person name="Priest M."/>
            <person name="Roberts A."/>
            <person name="Saif S."/>
            <person name="Shea T."/>
            <person name="Sisk P."/>
            <person name="Sykes S."/>
            <person name="Wortman J."/>
            <person name="Nusbaum C."/>
            <person name="Birren B."/>
        </authorList>
    </citation>
    <scope>NUCLEOTIDE SEQUENCE [LARGE SCALE GENOMIC DNA]</scope>
    <source>
        <strain evidence="6 7">PRA339</strain>
    </source>
</reference>
<sequence>MHLLYSNILRTLFILCCIYGMTDECEEKYKYIYNLTKPYKFIQLTQILLLLLIFLHSISVFEINIPVEFRSFMKYLRKVLMVNALGISFCVFLGYWSLYLSDPENVVVKELVALGYRPSLLKNNAQHTLPFLFALYEAFQIEGDPNLCILLIPSSVIYYLFSFYFYKLSGRWQYGIFDNLGNSARIIFFIEFTILSMFYVYLIHTIKHHISIKYS</sequence>
<evidence type="ECO:0000256" key="1">
    <source>
        <dbReference type="ARBA" id="ARBA00004127"/>
    </source>
</evidence>
<dbReference type="GO" id="GO:0012505">
    <property type="term" value="C:endomembrane system"/>
    <property type="evidence" value="ECO:0007669"/>
    <property type="project" value="UniProtKB-SubCell"/>
</dbReference>
<dbReference type="PANTHER" id="PTHR10989">
    <property type="entry name" value="ANDROGEN-INDUCED PROTEIN 1-RELATED"/>
    <property type="match status" value="1"/>
</dbReference>